<organism evidence="1 2">
    <name type="scientific">Coemansia javaensis</name>
    <dbReference type="NCBI Taxonomy" id="2761396"/>
    <lineage>
        <taxon>Eukaryota</taxon>
        <taxon>Fungi</taxon>
        <taxon>Fungi incertae sedis</taxon>
        <taxon>Zoopagomycota</taxon>
        <taxon>Kickxellomycotina</taxon>
        <taxon>Kickxellomycetes</taxon>
        <taxon>Kickxellales</taxon>
        <taxon>Kickxellaceae</taxon>
        <taxon>Coemansia</taxon>
    </lineage>
</organism>
<dbReference type="EMBL" id="JANBUL010000110">
    <property type="protein sequence ID" value="KAJ2781259.1"/>
    <property type="molecule type" value="Genomic_DNA"/>
</dbReference>
<sequence>MSVEFRIYDTDGHCVWFGMEIDNLSKYEIQGTVYREIDDYNAVDYRADGSTATFTHTTDLATIHKKLGKPSSITLRVVPKKPSILSCCCGH</sequence>
<accession>A0A9W8LJ91</accession>
<keyword evidence="2" id="KW-1185">Reference proteome</keyword>
<evidence type="ECO:0000313" key="1">
    <source>
        <dbReference type="EMBL" id="KAJ2781259.1"/>
    </source>
</evidence>
<reference evidence="1" key="1">
    <citation type="submission" date="2022-07" db="EMBL/GenBank/DDBJ databases">
        <title>Phylogenomic reconstructions and comparative analyses of Kickxellomycotina fungi.</title>
        <authorList>
            <person name="Reynolds N.K."/>
            <person name="Stajich J.E."/>
            <person name="Barry K."/>
            <person name="Grigoriev I.V."/>
            <person name="Crous P."/>
            <person name="Smith M.E."/>
        </authorList>
    </citation>
    <scope>NUCLEOTIDE SEQUENCE</scope>
    <source>
        <strain evidence="1">NBRC 105414</strain>
    </source>
</reference>
<name>A0A9W8LJ91_9FUNG</name>
<comment type="caution">
    <text evidence="1">The sequence shown here is derived from an EMBL/GenBank/DDBJ whole genome shotgun (WGS) entry which is preliminary data.</text>
</comment>
<proteinExistence type="predicted"/>
<dbReference type="Proteomes" id="UP001140217">
    <property type="component" value="Unassembled WGS sequence"/>
</dbReference>
<gene>
    <name evidence="1" type="ORF">H4R18_002980</name>
</gene>
<dbReference type="AlphaFoldDB" id="A0A9W8LJ91"/>
<evidence type="ECO:0000313" key="2">
    <source>
        <dbReference type="Proteomes" id="UP001140217"/>
    </source>
</evidence>
<protein>
    <submittedName>
        <fullName evidence="1">Uncharacterized protein</fullName>
    </submittedName>
</protein>